<accession>A0A557QSU0</accession>
<dbReference type="OrthoDB" id="8527419at2"/>
<evidence type="ECO:0000259" key="2">
    <source>
        <dbReference type="Pfam" id="PF16036"/>
    </source>
</evidence>
<keyword evidence="4" id="KW-1185">Reference proteome</keyword>
<protein>
    <recommendedName>
        <fullName evidence="2">Chalcone isomerase domain-containing protein</fullName>
    </recommendedName>
</protein>
<feature type="chain" id="PRO_5022224831" description="Chalcone isomerase domain-containing protein" evidence="1">
    <location>
        <begin position="20"/>
        <end position="165"/>
    </location>
</feature>
<dbReference type="AlphaFoldDB" id="A0A557QSU0"/>
<name>A0A557QSU0_9RHOO</name>
<comment type="caution">
    <text evidence="3">The sequence shown here is derived from an EMBL/GenBank/DDBJ whole genome shotgun (WGS) entry which is preliminary data.</text>
</comment>
<dbReference type="RefSeq" id="WP_144309669.1">
    <property type="nucleotide sequence ID" value="NZ_VMNK01000009.1"/>
</dbReference>
<feature type="signal peptide" evidence="1">
    <location>
        <begin position="1"/>
        <end position="19"/>
    </location>
</feature>
<evidence type="ECO:0000313" key="4">
    <source>
        <dbReference type="Proteomes" id="UP000319502"/>
    </source>
</evidence>
<reference evidence="3 4" key="1">
    <citation type="submission" date="2019-07" db="EMBL/GenBank/DDBJ databases">
        <title>The pathways for chlorine oxyanion respiration interact through the shared metabolite chlorate.</title>
        <authorList>
            <person name="Barnum T.P."/>
            <person name="Cheng Y."/>
            <person name="Hill K.A."/>
            <person name="Lucas L.N."/>
            <person name="Carlson H.K."/>
            <person name="Coates J.D."/>
        </authorList>
    </citation>
    <scope>NUCLEOTIDE SEQUENCE [LARGE SCALE GENOMIC DNA]</scope>
    <source>
        <strain evidence="3 4">SFB-3</strain>
    </source>
</reference>
<evidence type="ECO:0000313" key="3">
    <source>
        <dbReference type="EMBL" id="TVO55984.1"/>
    </source>
</evidence>
<dbReference type="Pfam" id="PF16036">
    <property type="entry name" value="Chalcone_3"/>
    <property type="match status" value="1"/>
</dbReference>
<evidence type="ECO:0000256" key="1">
    <source>
        <dbReference type="SAM" id="SignalP"/>
    </source>
</evidence>
<organism evidence="3 4">
    <name type="scientific">Denitromonas halophila</name>
    <dbReference type="NCBI Taxonomy" id="1629404"/>
    <lineage>
        <taxon>Bacteria</taxon>
        <taxon>Pseudomonadati</taxon>
        <taxon>Pseudomonadota</taxon>
        <taxon>Betaproteobacteria</taxon>
        <taxon>Rhodocyclales</taxon>
        <taxon>Zoogloeaceae</taxon>
        <taxon>Denitromonas</taxon>
    </lineage>
</organism>
<dbReference type="Proteomes" id="UP000319502">
    <property type="component" value="Unassembled WGS sequence"/>
</dbReference>
<dbReference type="EMBL" id="VMNK01000009">
    <property type="protein sequence ID" value="TVO55984.1"/>
    <property type="molecule type" value="Genomic_DNA"/>
</dbReference>
<feature type="domain" description="Chalcone isomerase" evidence="2">
    <location>
        <begin position="69"/>
        <end position="161"/>
    </location>
</feature>
<sequence>MKRLLLIALMLAWSAVARAEVPLPGALDRGAWQRVGSGSLDWFVLRVYDATLWRGTPGEALAIRYARDIPATALIDTTFEEMARLGVDDAERWRPALVSIFPDVREGEVLVALREAGKGVQFFHQGRPVGRIDEVAFGEAFFGIWLDPRTREPALRAQLLGEARP</sequence>
<gene>
    <name evidence="3" type="ORF">FHP91_11085</name>
</gene>
<proteinExistence type="predicted"/>
<keyword evidence="1" id="KW-0732">Signal</keyword>
<dbReference type="InterPro" id="IPR016087">
    <property type="entry name" value="Chalcone_isomerase"/>
</dbReference>